<dbReference type="InterPro" id="IPR031311">
    <property type="entry name" value="CHIT_BIND_RR_consensus"/>
</dbReference>
<dbReference type="PROSITE" id="PS51155">
    <property type="entry name" value="CHIT_BIND_RR_2"/>
    <property type="match status" value="1"/>
</dbReference>
<evidence type="ECO:0008006" key="6">
    <source>
        <dbReference type="Google" id="ProtNLM"/>
    </source>
</evidence>
<accession>A0AAN9TPQ0</accession>
<sequence>MDAKTAKKRHLKVDRRVLSSVLFGSCIAQGYYPTPRPILVPQPKGIYPSPSPYAQVPIVKYINEPGFDGNYRYSYETGNGIAVQEQGTIKNPGQRDLESSSVVGSYSYTSPEGFPITVTYVADENGFHAEGAHLPTPPPIPEAIAKSLAYNAQFEQKSFPGPVGPNPAYPQQYYQQRRK</sequence>
<dbReference type="GO" id="GO:0008010">
    <property type="term" value="F:structural constituent of chitin-based larval cuticle"/>
    <property type="evidence" value="ECO:0007669"/>
    <property type="project" value="TreeGrafter"/>
</dbReference>
<dbReference type="Pfam" id="PF00379">
    <property type="entry name" value="Chitin_bind_4"/>
    <property type="match status" value="1"/>
</dbReference>
<feature type="region of interest" description="Disordered" evidence="3">
    <location>
        <begin position="156"/>
        <end position="179"/>
    </location>
</feature>
<dbReference type="GO" id="GO:0062129">
    <property type="term" value="C:chitin-based extracellular matrix"/>
    <property type="evidence" value="ECO:0007669"/>
    <property type="project" value="TreeGrafter"/>
</dbReference>
<protein>
    <recommendedName>
        <fullName evidence="6">Endocuticle structural glycoprotein SgAbd-2</fullName>
    </recommendedName>
</protein>
<dbReference type="PROSITE" id="PS00233">
    <property type="entry name" value="CHIT_BIND_RR_1"/>
    <property type="match status" value="1"/>
</dbReference>
<keyword evidence="1 2" id="KW-0193">Cuticle</keyword>
<dbReference type="AlphaFoldDB" id="A0AAN9TPQ0"/>
<dbReference type="Proteomes" id="UP001367676">
    <property type="component" value="Unassembled WGS sequence"/>
</dbReference>
<dbReference type="InterPro" id="IPR000618">
    <property type="entry name" value="Insect_cuticle"/>
</dbReference>
<comment type="caution">
    <text evidence="4">The sequence shown here is derived from an EMBL/GenBank/DDBJ whole genome shotgun (WGS) entry which is preliminary data.</text>
</comment>
<dbReference type="PANTHER" id="PTHR10380">
    <property type="entry name" value="CUTICLE PROTEIN"/>
    <property type="match status" value="1"/>
</dbReference>
<keyword evidence="5" id="KW-1185">Reference proteome</keyword>
<reference evidence="4 5" key="1">
    <citation type="submission" date="2024-03" db="EMBL/GenBank/DDBJ databases">
        <title>Adaptation during the transition from Ophiocordyceps entomopathogen to insect associate is accompanied by gene loss and intensified selection.</title>
        <authorList>
            <person name="Ward C.M."/>
            <person name="Onetto C.A."/>
            <person name="Borneman A.R."/>
        </authorList>
    </citation>
    <scope>NUCLEOTIDE SEQUENCE [LARGE SCALE GENOMIC DNA]</scope>
    <source>
        <strain evidence="4">AWRI1</strain>
        <tissue evidence="4">Single Adult Female</tissue>
    </source>
</reference>
<dbReference type="PANTHER" id="PTHR10380:SF173">
    <property type="entry name" value="CUTICULAR PROTEIN 47EF, ISOFORM C-RELATED"/>
    <property type="match status" value="1"/>
</dbReference>
<evidence type="ECO:0000313" key="4">
    <source>
        <dbReference type="EMBL" id="KAK7601587.1"/>
    </source>
</evidence>
<dbReference type="PRINTS" id="PR00947">
    <property type="entry name" value="CUTICLE"/>
</dbReference>
<gene>
    <name evidence="4" type="ORF">V9T40_009028</name>
</gene>
<evidence type="ECO:0000313" key="5">
    <source>
        <dbReference type="Proteomes" id="UP001367676"/>
    </source>
</evidence>
<dbReference type="EMBL" id="JBBCAQ010000010">
    <property type="protein sequence ID" value="KAK7601587.1"/>
    <property type="molecule type" value="Genomic_DNA"/>
</dbReference>
<organism evidence="4 5">
    <name type="scientific">Parthenolecanium corni</name>
    <dbReference type="NCBI Taxonomy" id="536013"/>
    <lineage>
        <taxon>Eukaryota</taxon>
        <taxon>Metazoa</taxon>
        <taxon>Ecdysozoa</taxon>
        <taxon>Arthropoda</taxon>
        <taxon>Hexapoda</taxon>
        <taxon>Insecta</taxon>
        <taxon>Pterygota</taxon>
        <taxon>Neoptera</taxon>
        <taxon>Paraneoptera</taxon>
        <taxon>Hemiptera</taxon>
        <taxon>Sternorrhyncha</taxon>
        <taxon>Coccoidea</taxon>
        <taxon>Coccidae</taxon>
        <taxon>Parthenolecanium</taxon>
    </lineage>
</organism>
<name>A0AAN9TPQ0_9HEMI</name>
<dbReference type="InterPro" id="IPR050468">
    <property type="entry name" value="Cuticle_Struct_Prot"/>
</dbReference>
<proteinExistence type="predicted"/>
<evidence type="ECO:0000256" key="2">
    <source>
        <dbReference type="PROSITE-ProRule" id="PRU00497"/>
    </source>
</evidence>
<evidence type="ECO:0000256" key="3">
    <source>
        <dbReference type="SAM" id="MobiDB-lite"/>
    </source>
</evidence>
<evidence type="ECO:0000256" key="1">
    <source>
        <dbReference type="ARBA" id="ARBA00022460"/>
    </source>
</evidence>